<protein>
    <submittedName>
        <fullName evidence="1">UDP-N-acetylmuramoyl-tripeptide--D-alanyl-D-alanine ligase</fullName>
    </submittedName>
</protein>
<organism evidence="1 2">
    <name type="scientific">Dubosiella muris</name>
    <dbReference type="NCBI Taxonomy" id="3038133"/>
    <lineage>
        <taxon>Bacteria</taxon>
        <taxon>Bacillati</taxon>
        <taxon>Bacillota</taxon>
        <taxon>Erysipelotrichia</taxon>
        <taxon>Erysipelotrichales</taxon>
        <taxon>Erysipelotrichaceae</taxon>
        <taxon>Dubosiella</taxon>
    </lineage>
</organism>
<keyword evidence="2" id="KW-1185">Reference proteome</keyword>
<evidence type="ECO:0000313" key="2">
    <source>
        <dbReference type="Proteomes" id="UP000308836"/>
    </source>
</evidence>
<accession>A0AC61R7X3</accession>
<gene>
    <name evidence="1" type="ORF">E5336_07395</name>
</gene>
<name>A0AC61R7X3_9FIRM</name>
<evidence type="ECO:0000313" key="1">
    <source>
        <dbReference type="EMBL" id="TGY65799.1"/>
    </source>
</evidence>
<dbReference type="EMBL" id="SRYG01000013">
    <property type="protein sequence ID" value="TGY65799.1"/>
    <property type="molecule type" value="Genomic_DNA"/>
</dbReference>
<dbReference type="Proteomes" id="UP000308836">
    <property type="component" value="Unassembled WGS sequence"/>
</dbReference>
<comment type="caution">
    <text evidence="1">The sequence shown here is derived from an EMBL/GenBank/DDBJ whole genome shotgun (WGS) entry which is preliminary data.</text>
</comment>
<reference evidence="1" key="1">
    <citation type="submission" date="2019-04" db="EMBL/GenBank/DDBJ databases">
        <title>Microbes associate with the intestines of laboratory mice.</title>
        <authorList>
            <person name="Navarre W."/>
            <person name="Wong E."/>
            <person name="Huang K."/>
            <person name="Tropini C."/>
            <person name="Ng K."/>
            <person name="Yu B."/>
        </authorList>
    </citation>
    <scope>NUCLEOTIDE SEQUENCE</scope>
    <source>
        <strain evidence="1">NM09_H32</strain>
    </source>
</reference>
<keyword evidence="1" id="KW-0436">Ligase</keyword>
<proteinExistence type="predicted"/>
<sequence>MIKKTISEIAGLMQAPVYGTYKEDTTVEGVVIDSRQVRPGSLYVPILGQKVDGHSFIEQVAQNGAALAFWQKDHTPYPDQLPLILVEDTQQALAALAKAYLDTLHPLVIGVTGSNGKTSCKDMLYSVFSQEKKTQKTQGNRNNEIGLPLTVLDFDEDIEVAVLEMGMENKGEIAELCQIAAPDIAIITTIGSAHMENLGGKKQIAEAKCEIYDGLRPGGLFLYNKDCPEIDEVLREKSLDRSKTIRSFGKTGDGKIVSGIAYKAGGIEFSTSLLDGKIALRALGDHQAMNALPCIMAAKACEIQDESIQKGLAELEMTKMRTALTQLGAARVLDDSYKSNPESARAAIDTLMAIDGKKHVAVLGDMLDLGRQENELHGQIGAYAREKGVDLLYAFGPLSKHTAQAFGSGGTWFETKEEIVDHLSSMLEDDVVILIKGSRAMSMDSIVTQLSGGFKNV</sequence>